<protein>
    <recommendedName>
        <fullName evidence="7">Zn(2)-C6 fungal-type domain-containing protein</fullName>
    </recommendedName>
</protein>
<organism evidence="5 6">
    <name type="scientific">Fonsecaea multimorphosa CBS 102226</name>
    <dbReference type="NCBI Taxonomy" id="1442371"/>
    <lineage>
        <taxon>Eukaryota</taxon>
        <taxon>Fungi</taxon>
        <taxon>Dikarya</taxon>
        <taxon>Ascomycota</taxon>
        <taxon>Pezizomycotina</taxon>
        <taxon>Eurotiomycetes</taxon>
        <taxon>Chaetothyriomycetidae</taxon>
        <taxon>Chaetothyriales</taxon>
        <taxon>Herpotrichiellaceae</taxon>
        <taxon>Fonsecaea</taxon>
    </lineage>
</organism>
<dbReference type="PANTHER" id="PTHR38111">
    <property type="entry name" value="ZN(2)-C6 FUNGAL-TYPE DOMAIN-CONTAINING PROTEIN-RELATED"/>
    <property type="match status" value="1"/>
</dbReference>
<evidence type="ECO:0000313" key="5">
    <source>
        <dbReference type="EMBL" id="KIY02964.1"/>
    </source>
</evidence>
<evidence type="ECO:0000256" key="1">
    <source>
        <dbReference type="ARBA" id="ARBA00023015"/>
    </source>
</evidence>
<name>A0A0D2L1P9_9EURO</name>
<keyword evidence="1" id="KW-0805">Transcription regulation</keyword>
<keyword evidence="4" id="KW-0812">Transmembrane</keyword>
<dbReference type="InterPro" id="IPR001138">
    <property type="entry name" value="Zn2Cys6_DnaBD"/>
</dbReference>
<reference evidence="5 6" key="1">
    <citation type="submission" date="2015-01" db="EMBL/GenBank/DDBJ databases">
        <title>The Genome Sequence of Fonsecaea multimorphosa CBS 102226.</title>
        <authorList>
            <consortium name="The Broad Institute Genomics Platform"/>
            <person name="Cuomo C."/>
            <person name="de Hoog S."/>
            <person name="Gorbushina A."/>
            <person name="Stielow B."/>
            <person name="Teixiera M."/>
            <person name="Abouelleil A."/>
            <person name="Chapman S.B."/>
            <person name="Priest M."/>
            <person name="Young S.K."/>
            <person name="Wortman J."/>
            <person name="Nusbaum C."/>
            <person name="Birren B."/>
        </authorList>
    </citation>
    <scope>NUCLEOTIDE SEQUENCE [LARGE SCALE GENOMIC DNA]</scope>
    <source>
        <strain evidence="5 6">CBS 102226</strain>
    </source>
</reference>
<dbReference type="EMBL" id="KN848063">
    <property type="protein sequence ID" value="KIY02964.1"/>
    <property type="molecule type" value="Genomic_DNA"/>
</dbReference>
<dbReference type="PANTHER" id="PTHR38111:SF11">
    <property type="entry name" value="TRANSCRIPTION FACTOR DOMAIN-CONTAINING PROTEIN-RELATED"/>
    <property type="match status" value="1"/>
</dbReference>
<gene>
    <name evidence="5" type="ORF">Z520_01429</name>
</gene>
<evidence type="ECO:0000256" key="3">
    <source>
        <dbReference type="ARBA" id="ARBA00023242"/>
    </source>
</evidence>
<evidence type="ECO:0000256" key="4">
    <source>
        <dbReference type="SAM" id="Phobius"/>
    </source>
</evidence>
<evidence type="ECO:0008006" key="7">
    <source>
        <dbReference type="Google" id="ProtNLM"/>
    </source>
</evidence>
<keyword evidence="6" id="KW-1185">Reference proteome</keyword>
<dbReference type="GO" id="GO:0000981">
    <property type="term" value="F:DNA-binding transcription factor activity, RNA polymerase II-specific"/>
    <property type="evidence" value="ECO:0007669"/>
    <property type="project" value="InterPro"/>
</dbReference>
<feature type="transmembrane region" description="Helical" evidence="4">
    <location>
        <begin position="416"/>
        <end position="436"/>
    </location>
</feature>
<keyword evidence="4" id="KW-0472">Membrane</keyword>
<keyword evidence="4" id="KW-1133">Transmembrane helix</keyword>
<evidence type="ECO:0000313" key="6">
    <source>
        <dbReference type="Proteomes" id="UP000053411"/>
    </source>
</evidence>
<evidence type="ECO:0000256" key="2">
    <source>
        <dbReference type="ARBA" id="ARBA00023163"/>
    </source>
</evidence>
<dbReference type="GeneID" id="27707175"/>
<dbReference type="InterPro" id="IPR053178">
    <property type="entry name" value="Osmoadaptation_assoc"/>
</dbReference>
<dbReference type="Proteomes" id="UP000053411">
    <property type="component" value="Unassembled WGS sequence"/>
</dbReference>
<accession>A0A0D2L1P9</accession>
<keyword evidence="2" id="KW-0804">Transcription</keyword>
<dbReference type="OrthoDB" id="3525185at2759"/>
<dbReference type="VEuPathDB" id="FungiDB:Z520_01429"/>
<proteinExistence type="predicted"/>
<dbReference type="CDD" id="cd00067">
    <property type="entry name" value="GAL4"/>
    <property type="match status" value="1"/>
</dbReference>
<dbReference type="STRING" id="1442371.A0A0D2L1P9"/>
<dbReference type="AlphaFoldDB" id="A0A0D2L1P9"/>
<keyword evidence="3" id="KW-0539">Nucleus</keyword>
<dbReference type="GO" id="GO:0008270">
    <property type="term" value="F:zinc ion binding"/>
    <property type="evidence" value="ECO:0007669"/>
    <property type="project" value="InterPro"/>
</dbReference>
<dbReference type="RefSeq" id="XP_016637086.1">
    <property type="nucleotide sequence ID" value="XM_016771947.1"/>
</dbReference>
<sequence length="488" mass="54905">MRKKGCDQQQPSCGPCRRSGLVCGGYERPRIFVNSRPELGDANTCSFTPESYTALQQSKTETRGRIQDQVLLTSSTALLSLERSLGCSALEAKYLDFYWTTLLPNGQPFPPRAARYSTTSWTGVVQDLCHRHNLVRLALLTNALGLLGQVSGQQQIIVQGWRLYGRSLQAVAKSLPANSQEGRDSLLAASGLLAGYETGWGRRSWLPGPTWLRQAAGERAIILARPPECYVEGNNHLLFVDSRLHLVYADIHRRKRSVFSSPAWKSIPWSVHPKGPRDKLLDILIEIPALLESLESLLACLSDEVERQTLFRQQLEERCWLYHSQLQTWSATSGSSTVDFVEDQIANGAHKGSEPSSEHFAMAHLGMLYWATCNILHEVLWYVAGKDRADLPACMDARLYCRKIILLMPFLQRPTMGAFFLNIAGFPAAVAVSFLARQDPPGKVSEERRMLQKAFQDIHGAQLRNFLGTWPWRTDRETEIIGRPRRDE</sequence>